<accession>A0A4R4V5D2</accession>
<dbReference type="RefSeq" id="WP_132598954.1">
    <property type="nucleotide sequence ID" value="NZ_SMKO01000101.1"/>
</dbReference>
<dbReference type="InterPro" id="IPR036663">
    <property type="entry name" value="Fumarylacetoacetase_C_sf"/>
</dbReference>
<dbReference type="AlphaFoldDB" id="A0A4R4V5D2"/>
<dbReference type="Pfam" id="PF11010">
    <property type="entry name" value="DUF2848"/>
    <property type="match status" value="1"/>
</dbReference>
<dbReference type="InterPro" id="IPR021269">
    <property type="entry name" value="DUF2848"/>
</dbReference>
<keyword evidence="2" id="KW-1185">Reference proteome</keyword>
<dbReference type="Proteomes" id="UP000295258">
    <property type="component" value="Unassembled WGS sequence"/>
</dbReference>
<dbReference type="SUPFAM" id="SSF56529">
    <property type="entry name" value="FAH"/>
    <property type="match status" value="1"/>
</dbReference>
<evidence type="ECO:0000313" key="1">
    <source>
        <dbReference type="EMBL" id="TDD00022.1"/>
    </source>
</evidence>
<protein>
    <submittedName>
        <fullName evidence="1">DUF2848 domain-containing protein</fullName>
    </submittedName>
</protein>
<evidence type="ECO:0000313" key="2">
    <source>
        <dbReference type="Proteomes" id="UP000295258"/>
    </source>
</evidence>
<proteinExistence type="predicted"/>
<reference evidence="1 2" key="1">
    <citation type="submission" date="2019-03" db="EMBL/GenBank/DDBJ databases">
        <title>Draft genome sequences of novel Actinobacteria.</title>
        <authorList>
            <person name="Sahin N."/>
            <person name="Ay H."/>
            <person name="Saygin H."/>
        </authorList>
    </citation>
    <scope>NUCLEOTIDE SEQUENCE [LARGE SCALE GENOMIC DNA]</scope>
    <source>
        <strain evidence="1 2">KC310</strain>
    </source>
</reference>
<dbReference type="EMBL" id="SMKO01000101">
    <property type="protein sequence ID" value="TDD00022.1"/>
    <property type="molecule type" value="Genomic_DNA"/>
</dbReference>
<organism evidence="1 2">
    <name type="scientific">Nonomuraea deserti</name>
    <dbReference type="NCBI Taxonomy" id="1848322"/>
    <lineage>
        <taxon>Bacteria</taxon>
        <taxon>Bacillati</taxon>
        <taxon>Actinomycetota</taxon>
        <taxon>Actinomycetes</taxon>
        <taxon>Streptosporangiales</taxon>
        <taxon>Streptosporangiaceae</taxon>
        <taxon>Nonomuraea</taxon>
    </lineage>
</organism>
<gene>
    <name evidence="1" type="ORF">E1292_29995</name>
</gene>
<sequence length="228" mass="24008">MTAGTTLRLTVAGSGERLPVRPERLVVAGYTAADEASVARHIEELAAIGVPPPPAVPMFYPLDPDLLSTDARIDVPGPATSGEVEPVLIRHRGSYFLEVGSDHTDRVIERHDIAASKAACPKPVGGSVLEIGPDLSFPEWHEVQASCAVDGQPYQEGAVSSLRHPADLLERMTATVGDTAGDLVMFCGTLALLGGTFVHGDSWSLSLGPAAGTRLTHTYTTTTMRESA</sequence>
<dbReference type="GO" id="GO:0003824">
    <property type="term" value="F:catalytic activity"/>
    <property type="evidence" value="ECO:0007669"/>
    <property type="project" value="InterPro"/>
</dbReference>
<name>A0A4R4V5D2_9ACTN</name>
<comment type="caution">
    <text evidence="1">The sequence shown here is derived from an EMBL/GenBank/DDBJ whole genome shotgun (WGS) entry which is preliminary data.</text>
</comment>